<sequence>MAFSELLAVSLCAFVVFGLCIWYYIAYKRSECELERIVRRDLTYDMNSVTEEVSDYKEKKKE</sequence>
<evidence type="ECO:0000256" key="1">
    <source>
        <dbReference type="SAM" id="Phobius"/>
    </source>
</evidence>
<dbReference type="RefSeq" id="WP_171778840.1">
    <property type="nucleotide sequence ID" value="NZ_CP045273.1"/>
</dbReference>
<proteinExistence type="predicted"/>
<evidence type="ECO:0000313" key="3">
    <source>
        <dbReference type="Proteomes" id="UP000501076"/>
    </source>
</evidence>
<keyword evidence="1" id="KW-0812">Transmembrane</keyword>
<protein>
    <submittedName>
        <fullName evidence="2">Uncharacterized protein</fullName>
    </submittedName>
</protein>
<dbReference type="AlphaFoldDB" id="A0A6M6E1A7"/>
<name>A0A6M6E1A7_PRIMG</name>
<evidence type="ECO:0000313" key="2">
    <source>
        <dbReference type="EMBL" id="QJX80841.1"/>
    </source>
</evidence>
<geneLocation type="plasmid" evidence="3">
    <name>pfdu301a</name>
</geneLocation>
<keyword evidence="2" id="KW-0614">Plasmid</keyword>
<dbReference type="Proteomes" id="UP000501076">
    <property type="component" value="Plasmid pFDU301A"/>
</dbReference>
<gene>
    <name evidence="2" type="ORF">FDZ14_32650</name>
</gene>
<dbReference type="EMBL" id="CP045273">
    <property type="protein sequence ID" value="QJX80841.1"/>
    <property type="molecule type" value="Genomic_DNA"/>
</dbReference>
<keyword evidence="1" id="KW-1133">Transmembrane helix</keyword>
<keyword evidence="1" id="KW-0472">Membrane</keyword>
<reference evidence="2 3" key="1">
    <citation type="submission" date="2019-10" db="EMBL/GenBank/DDBJ databases">
        <title>Complete genome sequences for adaption low water activity.</title>
        <authorList>
            <person name="Zhao L."/>
            <person name="Zhong J."/>
        </authorList>
    </citation>
    <scope>NUCLEOTIDE SEQUENCE [LARGE SCALE GENOMIC DNA]</scope>
    <source>
        <strain evidence="2 3">FDU301</strain>
        <plasmid evidence="3">pfdu301a</plasmid>
    </source>
</reference>
<accession>A0A6M6E1A7</accession>
<feature type="transmembrane region" description="Helical" evidence="1">
    <location>
        <begin position="6"/>
        <end position="26"/>
    </location>
</feature>
<organism evidence="2 3">
    <name type="scientific">Priestia megaterium</name>
    <name type="common">Bacillus megaterium</name>
    <dbReference type="NCBI Taxonomy" id="1404"/>
    <lineage>
        <taxon>Bacteria</taxon>
        <taxon>Bacillati</taxon>
        <taxon>Bacillota</taxon>
        <taxon>Bacilli</taxon>
        <taxon>Bacillales</taxon>
        <taxon>Bacillaceae</taxon>
        <taxon>Priestia</taxon>
    </lineage>
</organism>